<name>A0A7W9JJ73_9MICC</name>
<gene>
    <name evidence="3" type="ORF">HDA33_001484</name>
</gene>
<feature type="compositionally biased region" description="Acidic residues" evidence="1">
    <location>
        <begin position="421"/>
        <end position="432"/>
    </location>
</feature>
<dbReference type="PANTHER" id="PTHR28208">
    <property type="entry name" value="PHOSPHATIDATE PHOSPHATASE APP1"/>
    <property type="match status" value="1"/>
</dbReference>
<dbReference type="PANTHER" id="PTHR28208:SF3">
    <property type="entry name" value="PHOSPHATIDATE PHOSPHATASE APP1"/>
    <property type="match status" value="1"/>
</dbReference>
<evidence type="ECO:0000313" key="4">
    <source>
        <dbReference type="Proteomes" id="UP000567246"/>
    </source>
</evidence>
<comment type="caution">
    <text evidence="3">The sequence shown here is derived from an EMBL/GenBank/DDBJ whole genome shotgun (WGS) entry which is preliminary data.</text>
</comment>
<dbReference type="GO" id="GO:0008195">
    <property type="term" value="F:phosphatidate phosphatase activity"/>
    <property type="evidence" value="ECO:0007669"/>
    <property type="project" value="InterPro"/>
</dbReference>
<evidence type="ECO:0000259" key="2">
    <source>
        <dbReference type="Pfam" id="PF09949"/>
    </source>
</evidence>
<dbReference type="RefSeq" id="WP_221432978.1">
    <property type="nucleotide sequence ID" value="NZ_BAABAG010000011.1"/>
</dbReference>
<feature type="region of interest" description="Disordered" evidence="1">
    <location>
        <begin position="1"/>
        <end position="23"/>
    </location>
</feature>
<organism evidence="3 4">
    <name type="scientific">Micrococcus endophyticus</name>
    <dbReference type="NCBI Taxonomy" id="455343"/>
    <lineage>
        <taxon>Bacteria</taxon>
        <taxon>Bacillati</taxon>
        <taxon>Actinomycetota</taxon>
        <taxon>Actinomycetes</taxon>
        <taxon>Micrococcales</taxon>
        <taxon>Micrococcaceae</taxon>
        <taxon>Micrococcus</taxon>
    </lineage>
</organism>
<protein>
    <submittedName>
        <fullName evidence="3">Phosphatidate phosphatase APP1</fullName>
    </submittedName>
</protein>
<evidence type="ECO:0000313" key="3">
    <source>
        <dbReference type="EMBL" id="MBB5848920.1"/>
    </source>
</evidence>
<dbReference type="Proteomes" id="UP000567246">
    <property type="component" value="Unassembled WGS sequence"/>
</dbReference>
<dbReference type="AlphaFoldDB" id="A0A7W9JJ73"/>
<dbReference type="InterPro" id="IPR052935">
    <property type="entry name" value="Mg2+_PAP"/>
</dbReference>
<evidence type="ECO:0000256" key="1">
    <source>
        <dbReference type="SAM" id="MobiDB-lite"/>
    </source>
</evidence>
<feature type="compositionally biased region" description="Low complexity" evidence="1">
    <location>
        <begin position="402"/>
        <end position="420"/>
    </location>
</feature>
<proteinExistence type="predicted"/>
<dbReference type="Pfam" id="PF09949">
    <property type="entry name" value="APP1_cat"/>
    <property type="match status" value="1"/>
</dbReference>
<feature type="domain" description="Phosphatidate phosphatase APP1 catalytic" evidence="2">
    <location>
        <begin position="167"/>
        <end position="318"/>
    </location>
</feature>
<dbReference type="EMBL" id="JACHMW010000001">
    <property type="protein sequence ID" value="MBB5848920.1"/>
    <property type="molecule type" value="Genomic_DNA"/>
</dbReference>
<accession>A0A7W9JJ73</accession>
<feature type="region of interest" description="Disordered" evidence="1">
    <location>
        <begin position="392"/>
        <end position="439"/>
    </location>
</feature>
<keyword evidence="4" id="KW-1185">Reference proteome</keyword>
<reference evidence="3 4" key="1">
    <citation type="submission" date="2020-08" db="EMBL/GenBank/DDBJ databases">
        <title>Sequencing the genomes of 1000 actinobacteria strains.</title>
        <authorList>
            <person name="Klenk H.-P."/>
        </authorList>
    </citation>
    <scope>NUCLEOTIDE SEQUENCE [LARGE SCALE GENOMIC DNA]</scope>
    <source>
        <strain evidence="3 4">DSM 17945</strain>
    </source>
</reference>
<sequence length="439" mass="47656">MSAASDAAPVFPRRTRLAAPGDPTPVENVATHLQEGWNRWHRSRALRAGHVPTIMAFTGYGSTSWVRILSRVVIAPDEEFLNGRRISKMVADGVRGWRNFVAPPMAYAEVEVEVGGTRTTVRTDRMGVVDAVLDVEMEPGWRTATLHVGDDEHVTMDLYICHPDARIGLVSDIDDTVVVTSLPRPLLAAWNSFVIDEHARTPTPGMAVLLRRVAELEPKAPVLYLSTGAWNVAQTLTRFLGRNLYPLGALLLTSWGPTKDRWFRSGQEHKKTQLERLAEQFPDIKWILVGDDGQHDPEIYADFAQRHPDRVAAIVIRQLTPSEALLAGGRAEDTRRSTPGIPWCYGPDGASLSNQLEDLGILPVGFVDVQPEGWKEDILGDDEVLSAAEHGAAALGDEADAPDTAAEPRVPAGEAAVGDGAADEAEADEAEAAEAGGSR</sequence>
<dbReference type="InterPro" id="IPR019236">
    <property type="entry name" value="APP1_cat"/>
</dbReference>